<dbReference type="SUPFAM" id="SSF54523">
    <property type="entry name" value="Pili subunits"/>
    <property type="match status" value="1"/>
</dbReference>
<dbReference type="Proteomes" id="UP000593765">
    <property type="component" value="Chromosome"/>
</dbReference>
<name>A0A7M2X0G3_9BACT</name>
<dbReference type="PRINTS" id="PR00885">
    <property type="entry name" value="BCTERIALGSPH"/>
</dbReference>
<protein>
    <submittedName>
        <fullName evidence="7">Prepilin-type N-terminal cleavage/methylation domain-containing protein</fullName>
    </submittedName>
</protein>
<evidence type="ECO:0000256" key="2">
    <source>
        <dbReference type="ARBA" id="ARBA00022481"/>
    </source>
</evidence>
<evidence type="ECO:0000256" key="6">
    <source>
        <dbReference type="SAM" id="Phobius"/>
    </source>
</evidence>
<organism evidence="7 8">
    <name type="scientific">Humisphaera borealis</name>
    <dbReference type="NCBI Taxonomy" id="2807512"/>
    <lineage>
        <taxon>Bacteria</taxon>
        <taxon>Pseudomonadati</taxon>
        <taxon>Planctomycetota</taxon>
        <taxon>Phycisphaerae</taxon>
        <taxon>Tepidisphaerales</taxon>
        <taxon>Tepidisphaeraceae</taxon>
        <taxon>Humisphaera</taxon>
    </lineage>
</organism>
<dbReference type="GO" id="GO:0016020">
    <property type="term" value="C:membrane"/>
    <property type="evidence" value="ECO:0007669"/>
    <property type="project" value="UniProtKB-SubCell"/>
</dbReference>
<keyword evidence="8" id="KW-1185">Reference proteome</keyword>
<feature type="transmembrane region" description="Helical" evidence="6">
    <location>
        <begin position="21"/>
        <end position="39"/>
    </location>
</feature>
<dbReference type="NCBIfam" id="TIGR02532">
    <property type="entry name" value="IV_pilin_GFxxxE"/>
    <property type="match status" value="1"/>
</dbReference>
<dbReference type="InterPro" id="IPR012902">
    <property type="entry name" value="N_methyl_site"/>
</dbReference>
<dbReference type="PROSITE" id="PS00409">
    <property type="entry name" value="PROKAR_NTER_METHYL"/>
    <property type="match status" value="1"/>
</dbReference>
<evidence type="ECO:0000256" key="4">
    <source>
        <dbReference type="ARBA" id="ARBA00022989"/>
    </source>
</evidence>
<dbReference type="RefSeq" id="WP_206293306.1">
    <property type="nucleotide sequence ID" value="NZ_CP063458.1"/>
</dbReference>
<dbReference type="PANTHER" id="PTHR30093">
    <property type="entry name" value="GENERAL SECRETION PATHWAY PROTEIN G"/>
    <property type="match status" value="1"/>
</dbReference>
<evidence type="ECO:0000313" key="7">
    <source>
        <dbReference type="EMBL" id="QOV90230.1"/>
    </source>
</evidence>
<keyword evidence="5 6" id="KW-0472">Membrane</keyword>
<keyword evidence="4 6" id="KW-1133">Transmembrane helix</keyword>
<keyword evidence="3 6" id="KW-0812">Transmembrane</keyword>
<dbReference type="GO" id="GO:0015627">
    <property type="term" value="C:type II protein secretion system complex"/>
    <property type="evidence" value="ECO:0007669"/>
    <property type="project" value="InterPro"/>
</dbReference>
<sequence>MTRSHPRSSVATRSGFTLIEILIVVIILGILASIVMPQFSNASTAARESTLREDLRYLRTQIASFKYQHRDVVPGYAGGDRSATPDEATFLDQMLRFSDEFCTTAASPSVTVRYGPYLTKMPPNPLNGKSGILVVTGASMPAADNSQPHGWIYNPELEKLQVNLEGFDSAGTPFANY</sequence>
<gene>
    <name evidence="7" type="ORF">IPV69_02325</name>
</gene>
<dbReference type="InterPro" id="IPR045584">
    <property type="entry name" value="Pilin-like"/>
</dbReference>
<accession>A0A7M2X0G3</accession>
<evidence type="ECO:0000313" key="8">
    <source>
        <dbReference type="Proteomes" id="UP000593765"/>
    </source>
</evidence>
<evidence type="ECO:0000256" key="1">
    <source>
        <dbReference type="ARBA" id="ARBA00004167"/>
    </source>
</evidence>
<keyword evidence="2" id="KW-0488">Methylation</keyword>
<dbReference type="GO" id="GO:0015628">
    <property type="term" value="P:protein secretion by the type II secretion system"/>
    <property type="evidence" value="ECO:0007669"/>
    <property type="project" value="InterPro"/>
</dbReference>
<dbReference type="Pfam" id="PF07963">
    <property type="entry name" value="N_methyl"/>
    <property type="match status" value="1"/>
</dbReference>
<evidence type="ECO:0000256" key="3">
    <source>
        <dbReference type="ARBA" id="ARBA00022692"/>
    </source>
</evidence>
<proteinExistence type="predicted"/>
<dbReference type="InterPro" id="IPR002416">
    <property type="entry name" value="T2SS_protein-GspH"/>
</dbReference>
<dbReference type="AlphaFoldDB" id="A0A7M2X0G3"/>
<dbReference type="KEGG" id="hbs:IPV69_02325"/>
<dbReference type="EMBL" id="CP063458">
    <property type="protein sequence ID" value="QOV90230.1"/>
    <property type="molecule type" value="Genomic_DNA"/>
</dbReference>
<dbReference type="Gene3D" id="3.30.700.10">
    <property type="entry name" value="Glycoprotein, Type 4 Pilin"/>
    <property type="match status" value="1"/>
</dbReference>
<reference evidence="7 8" key="1">
    <citation type="submission" date="2020-10" db="EMBL/GenBank/DDBJ databases">
        <title>Wide distribution of Phycisphaera-like planctomycetes from WD2101 soil group in peatlands and genome analysis of the first cultivated representative.</title>
        <authorList>
            <person name="Dedysh S.N."/>
            <person name="Beletsky A.V."/>
            <person name="Ivanova A."/>
            <person name="Kulichevskaya I.S."/>
            <person name="Suzina N.E."/>
            <person name="Philippov D.A."/>
            <person name="Rakitin A.L."/>
            <person name="Mardanov A.V."/>
            <person name="Ravin N.V."/>
        </authorList>
    </citation>
    <scope>NUCLEOTIDE SEQUENCE [LARGE SCALE GENOMIC DNA]</scope>
    <source>
        <strain evidence="7 8">M1803</strain>
    </source>
</reference>
<evidence type="ECO:0000256" key="5">
    <source>
        <dbReference type="ARBA" id="ARBA00023136"/>
    </source>
</evidence>
<comment type="subcellular location">
    <subcellularLocation>
        <location evidence="1">Membrane</location>
        <topology evidence="1">Single-pass membrane protein</topology>
    </subcellularLocation>
</comment>